<evidence type="ECO:0000256" key="5">
    <source>
        <dbReference type="ARBA" id="ARBA00018400"/>
    </source>
</evidence>
<dbReference type="AlphaFoldDB" id="A0A1X7R1G1"/>
<evidence type="ECO:0000256" key="7">
    <source>
        <dbReference type="ARBA" id="ARBA00023242"/>
    </source>
</evidence>
<evidence type="ECO:0000256" key="6">
    <source>
        <dbReference type="ARBA" id="ARBA00022490"/>
    </source>
</evidence>
<evidence type="ECO:0000313" key="10">
    <source>
        <dbReference type="Proteomes" id="UP000196158"/>
    </source>
</evidence>
<dbReference type="PANTHER" id="PTHR18829">
    <property type="entry name" value="PROTEIN YAE1 HOMOLOG"/>
    <property type="match status" value="1"/>
</dbReference>
<evidence type="ECO:0000259" key="8">
    <source>
        <dbReference type="Pfam" id="PF09811"/>
    </source>
</evidence>
<name>A0A1X7R1G1_9SACH</name>
<dbReference type="EMBL" id="FXLY01000003">
    <property type="protein sequence ID" value="SMN19354.1"/>
    <property type="molecule type" value="Genomic_DNA"/>
</dbReference>
<dbReference type="GO" id="GO:0005737">
    <property type="term" value="C:cytoplasm"/>
    <property type="evidence" value="ECO:0007669"/>
    <property type="project" value="UniProtKB-SubCell"/>
</dbReference>
<dbReference type="STRING" id="1789683.A0A1X7R1G1"/>
<keyword evidence="6" id="KW-0963">Cytoplasm</keyword>
<dbReference type="InterPro" id="IPR038881">
    <property type="entry name" value="Yae1-like"/>
</dbReference>
<keyword evidence="10" id="KW-1185">Reference proteome</keyword>
<gene>
    <name evidence="9" type="ORF">KASA_0P05522G</name>
</gene>
<accession>A0A1X7R1G1</accession>
<dbReference type="OrthoDB" id="20086at2759"/>
<evidence type="ECO:0000256" key="1">
    <source>
        <dbReference type="ARBA" id="ARBA00004123"/>
    </source>
</evidence>
<feature type="domain" description="Essential protein Yae1 N-terminal" evidence="8">
    <location>
        <begin position="43"/>
        <end position="81"/>
    </location>
</feature>
<evidence type="ECO:0000313" key="9">
    <source>
        <dbReference type="EMBL" id="SMN19354.1"/>
    </source>
</evidence>
<organism evidence="9 10">
    <name type="scientific">Maudiozyma saulgeensis</name>
    <dbReference type="NCBI Taxonomy" id="1789683"/>
    <lineage>
        <taxon>Eukaryota</taxon>
        <taxon>Fungi</taxon>
        <taxon>Dikarya</taxon>
        <taxon>Ascomycota</taxon>
        <taxon>Saccharomycotina</taxon>
        <taxon>Saccharomycetes</taxon>
        <taxon>Saccharomycetales</taxon>
        <taxon>Saccharomycetaceae</taxon>
        <taxon>Maudiozyma</taxon>
    </lineage>
</organism>
<reference evidence="9 10" key="1">
    <citation type="submission" date="2017-04" db="EMBL/GenBank/DDBJ databases">
        <authorList>
            <person name="Afonso C.L."/>
            <person name="Miller P.J."/>
            <person name="Scott M.A."/>
            <person name="Spackman E."/>
            <person name="Goraichik I."/>
            <person name="Dimitrov K.M."/>
            <person name="Suarez D.L."/>
            <person name="Swayne D.E."/>
        </authorList>
    </citation>
    <scope>NUCLEOTIDE SEQUENCE [LARGE SCALE GENOMIC DNA]</scope>
</reference>
<sequence>MSNQEDILDDVWGSDSDSEMISNENAGYSRDLQKLREQHNKRGYLDGIVSSKEVNLQQGFNDGFPTGAAIGFEVGRLMGVLQILNYKYGKENEQLKKDYEQALKDLKIGNMLSKNIFDAEYKLPDDGKHPVLEEWKAKVSAYSAEYNILRK</sequence>
<protein>
    <recommendedName>
        <fullName evidence="5">Protein YAE1</fullName>
    </recommendedName>
    <alternativeName>
        <fullName evidence="4">Protein yae1</fullName>
    </alternativeName>
</protein>
<evidence type="ECO:0000256" key="4">
    <source>
        <dbReference type="ARBA" id="ARBA00017286"/>
    </source>
</evidence>
<proteinExistence type="inferred from homology"/>
<comment type="subcellular location">
    <subcellularLocation>
        <location evidence="2">Cytoplasm</location>
    </subcellularLocation>
    <subcellularLocation>
        <location evidence="1">Nucleus</location>
    </subcellularLocation>
</comment>
<dbReference type="PANTHER" id="PTHR18829:SF0">
    <property type="entry name" value="PROTEIN YAE1 HOMOLOG"/>
    <property type="match status" value="1"/>
</dbReference>
<keyword evidence="7" id="KW-0539">Nucleus</keyword>
<evidence type="ECO:0000256" key="2">
    <source>
        <dbReference type="ARBA" id="ARBA00004496"/>
    </source>
</evidence>
<dbReference type="Pfam" id="PF09811">
    <property type="entry name" value="Yae1_N"/>
    <property type="match status" value="1"/>
</dbReference>
<evidence type="ECO:0000256" key="3">
    <source>
        <dbReference type="ARBA" id="ARBA00007096"/>
    </source>
</evidence>
<dbReference type="GO" id="GO:0005634">
    <property type="term" value="C:nucleus"/>
    <property type="evidence" value="ECO:0007669"/>
    <property type="project" value="UniProtKB-SubCell"/>
</dbReference>
<comment type="similarity">
    <text evidence="3">Belongs to the YAE1 family.</text>
</comment>
<dbReference type="Proteomes" id="UP000196158">
    <property type="component" value="Unassembled WGS sequence"/>
</dbReference>
<dbReference type="InterPro" id="IPR019191">
    <property type="entry name" value="Essential_protein_Yae1_N"/>
</dbReference>